<protein>
    <submittedName>
        <fullName evidence="1">Uncharacterized protein</fullName>
    </submittedName>
</protein>
<evidence type="ECO:0000313" key="2">
    <source>
        <dbReference type="Proteomes" id="UP001066276"/>
    </source>
</evidence>
<accession>A0AAV7TRE6</accession>
<name>A0AAV7TRE6_PLEWA</name>
<dbReference type="Proteomes" id="UP001066276">
    <property type="component" value="Chromosome 3_2"/>
</dbReference>
<organism evidence="1 2">
    <name type="scientific">Pleurodeles waltl</name>
    <name type="common">Iberian ribbed newt</name>
    <dbReference type="NCBI Taxonomy" id="8319"/>
    <lineage>
        <taxon>Eukaryota</taxon>
        <taxon>Metazoa</taxon>
        <taxon>Chordata</taxon>
        <taxon>Craniata</taxon>
        <taxon>Vertebrata</taxon>
        <taxon>Euteleostomi</taxon>
        <taxon>Amphibia</taxon>
        <taxon>Batrachia</taxon>
        <taxon>Caudata</taxon>
        <taxon>Salamandroidea</taxon>
        <taxon>Salamandridae</taxon>
        <taxon>Pleurodelinae</taxon>
        <taxon>Pleurodeles</taxon>
    </lineage>
</organism>
<keyword evidence="2" id="KW-1185">Reference proteome</keyword>
<proteinExistence type="predicted"/>
<reference evidence="1" key="1">
    <citation type="journal article" date="2022" name="bioRxiv">
        <title>Sequencing and chromosome-scale assembly of the giantPleurodeles waltlgenome.</title>
        <authorList>
            <person name="Brown T."/>
            <person name="Elewa A."/>
            <person name="Iarovenko S."/>
            <person name="Subramanian E."/>
            <person name="Araus A.J."/>
            <person name="Petzold A."/>
            <person name="Susuki M."/>
            <person name="Suzuki K.-i.T."/>
            <person name="Hayashi T."/>
            <person name="Toyoda A."/>
            <person name="Oliveira C."/>
            <person name="Osipova E."/>
            <person name="Leigh N.D."/>
            <person name="Simon A."/>
            <person name="Yun M.H."/>
        </authorList>
    </citation>
    <scope>NUCLEOTIDE SEQUENCE</scope>
    <source>
        <strain evidence="1">20211129_DDA</strain>
        <tissue evidence="1">Liver</tissue>
    </source>
</reference>
<dbReference type="AlphaFoldDB" id="A0AAV7TRE6"/>
<evidence type="ECO:0000313" key="1">
    <source>
        <dbReference type="EMBL" id="KAJ1178784.1"/>
    </source>
</evidence>
<comment type="caution">
    <text evidence="1">The sequence shown here is derived from an EMBL/GenBank/DDBJ whole genome shotgun (WGS) entry which is preliminary data.</text>
</comment>
<sequence length="127" mass="14042">MLTHGSLRNSLPVPSSVSALLGRHTKPDIRVPYSTDALHAQAHSTSARPNGHILQLEKDGSRLKRSLERHIDFKRHVVFMTSAEKVRSKLVVSPFTPGLLNPRAGSVMHKVRRTLLSTKDHKQGAGE</sequence>
<gene>
    <name evidence="1" type="ORF">NDU88_004026</name>
</gene>
<dbReference type="EMBL" id="JANPWB010000006">
    <property type="protein sequence ID" value="KAJ1178784.1"/>
    <property type="molecule type" value="Genomic_DNA"/>
</dbReference>